<reference evidence="2 3" key="1">
    <citation type="submission" date="2020-02" db="EMBL/GenBank/DDBJ databases">
        <title>Sequencing the genomes of 1000 actinobacteria strains.</title>
        <authorList>
            <person name="Klenk H.-P."/>
        </authorList>
    </citation>
    <scope>NUCLEOTIDE SEQUENCE [LARGE SCALE GENOMIC DNA]</scope>
    <source>
        <strain evidence="2 3">DSM 19609</strain>
    </source>
</reference>
<dbReference type="Proteomes" id="UP000749311">
    <property type="component" value="Unassembled WGS sequence"/>
</dbReference>
<organism evidence="2 3">
    <name type="scientific">Brooklawnia cerclae</name>
    <dbReference type="NCBI Taxonomy" id="349934"/>
    <lineage>
        <taxon>Bacteria</taxon>
        <taxon>Bacillati</taxon>
        <taxon>Actinomycetota</taxon>
        <taxon>Actinomycetes</taxon>
        <taxon>Propionibacteriales</taxon>
        <taxon>Propionibacteriaceae</taxon>
        <taxon>Brooklawnia</taxon>
    </lineage>
</organism>
<feature type="domain" description="PspA-associated" evidence="1">
    <location>
        <begin position="1"/>
        <end position="96"/>
    </location>
</feature>
<dbReference type="RefSeq" id="WP_167167476.1">
    <property type="nucleotide sequence ID" value="NZ_BAAAOO010000007.1"/>
</dbReference>
<evidence type="ECO:0000313" key="3">
    <source>
        <dbReference type="Proteomes" id="UP000749311"/>
    </source>
</evidence>
<dbReference type="Pfam" id="PF22743">
    <property type="entry name" value="PspAA"/>
    <property type="match status" value="1"/>
</dbReference>
<dbReference type="InterPro" id="IPR054437">
    <property type="entry name" value="PspA-assoc_dom"/>
</dbReference>
<dbReference type="EMBL" id="JAAMOZ010000001">
    <property type="protein sequence ID" value="NIH57562.1"/>
    <property type="molecule type" value="Genomic_DNA"/>
</dbReference>
<keyword evidence="3" id="KW-1185">Reference proteome</keyword>
<accession>A0ABX0SLF3</accession>
<gene>
    <name evidence="2" type="ORF">FB473_002207</name>
</gene>
<evidence type="ECO:0000259" key="1">
    <source>
        <dbReference type="Pfam" id="PF22743"/>
    </source>
</evidence>
<name>A0ABX0SLF3_9ACTN</name>
<comment type="caution">
    <text evidence="2">The sequence shown here is derived from an EMBL/GenBank/DDBJ whole genome shotgun (WGS) entry which is preliminary data.</text>
</comment>
<protein>
    <recommendedName>
        <fullName evidence="1">PspA-associated domain-containing protein</fullName>
    </recommendedName>
</protein>
<sequence>MIVRIMGDGQWEVPDDALARLNVLDDLVTQAVEDRDEEALASILSEMGDLVRRLGTRAASGVLRLSDLIVPAADTPLHEVREWLQESRVDDGLIPG</sequence>
<evidence type="ECO:0000313" key="2">
    <source>
        <dbReference type="EMBL" id="NIH57562.1"/>
    </source>
</evidence>
<proteinExistence type="predicted"/>